<keyword evidence="9 10" id="KW-0472">Membrane</keyword>
<evidence type="ECO:0000256" key="12">
    <source>
        <dbReference type="SAM" id="Phobius"/>
    </source>
</evidence>
<feature type="transmembrane region" description="Helical" evidence="12">
    <location>
        <begin position="463"/>
        <end position="483"/>
    </location>
</feature>
<reference evidence="13 14" key="1">
    <citation type="submission" date="2015-04" db="EMBL/GenBank/DDBJ databases">
        <authorList>
            <person name="Syromyatnikov M.Y."/>
            <person name="Popov V.N."/>
        </authorList>
    </citation>
    <scope>NUCLEOTIDE SEQUENCE [LARGE SCALE GENOMIC DNA]</scope>
    <source>
        <strain evidence="13 14">CECT 5292</strain>
    </source>
</reference>
<feature type="binding site" evidence="11">
    <location>
        <position position="122"/>
    </location>
    <ligand>
        <name>K(+)</name>
        <dbReference type="ChEBI" id="CHEBI:29103"/>
    </ligand>
</feature>
<evidence type="ECO:0000256" key="10">
    <source>
        <dbReference type="PIRNR" id="PIRNR006247"/>
    </source>
</evidence>
<comment type="subcellular location">
    <subcellularLocation>
        <location evidence="10">Cell inner membrane</location>
        <topology evidence="10">Multi-pass membrane protein</topology>
    </subcellularLocation>
    <subcellularLocation>
        <location evidence="1">Cell membrane</location>
        <topology evidence="1">Multi-pass membrane protein</topology>
    </subcellularLocation>
</comment>
<dbReference type="AlphaFoldDB" id="A0A0U1NJD0"/>
<comment type="function">
    <text evidence="10">Low-affinity potassium transport system. Interacts with Trk system potassium uptake protein TrkA.</text>
</comment>
<dbReference type="GO" id="GO:0046872">
    <property type="term" value="F:metal ion binding"/>
    <property type="evidence" value="ECO:0007669"/>
    <property type="project" value="UniProtKB-KW"/>
</dbReference>
<feature type="transmembrane region" description="Helical" evidence="12">
    <location>
        <begin position="236"/>
        <end position="261"/>
    </location>
</feature>
<feature type="binding site" evidence="11">
    <location>
        <position position="121"/>
    </location>
    <ligand>
        <name>K(+)</name>
        <dbReference type="ChEBI" id="CHEBI:29103"/>
    </ligand>
</feature>
<feature type="transmembrane region" description="Helical" evidence="12">
    <location>
        <begin position="336"/>
        <end position="361"/>
    </location>
</feature>
<evidence type="ECO:0000256" key="9">
    <source>
        <dbReference type="ARBA" id="ARBA00023136"/>
    </source>
</evidence>
<feature type="transmembrane region" description="Helical" evidence="12">
    <location>
        <begin position="282"/>
        <end position="300"/>
    </location>
</feature>
<keyword evidence="7 12" id="KW-1133">Transmembrane helix</keyword>
<dbReference type="Proteomes" id="UP000048949">
    <property type="component" value="Unassembled WGS sequence"/>
</dbReference>
<dbReference type="InterPro" id="IPR004772">
    <property type="entry name" value="TrkH"/>
</dbReference>
<keyword evidence="10" id="KW-0997">Cell inner membrane</keyword>
<dbReference type="EMBL" id="CVQV01000004">
    <property type="protein sequence ID" value="CRK74830.1"/>
    <property type="molecule type" value="Genomic_DNA"/>
</dbReference>
<evidence type="ECO:0000256" key="4">
    <source>
        <dbReference type="ARBA" id="ARBA00022538"/>
    </source>
</evidence>
<protein>
    <recommendedName>
        <fullName evidence="10">Trk system potassium uptake protein</fullName>
    </recommendedName>
</protein>
<dbReference type="GO" id="GO:0005886">
    <property type="term" value="C:plasma membrane"/>
    <property type="evidence" value="ECO:0007669"/>
    <property type="project" value="UniProtKB-SubCell"/>
</dbReference>
<sequence>MAQGPTLLTMLDLRPIGYVIGLLVAALGCAMLLPMAVDLYAGNRNWMAFLESAIITVFTGGLIAQSCANADHRGLTIQQTFILTTFVWLALPLFGALPFYFGATQASPTDAFFEAMSALTTTGATVFSGLGDLPVGINIWRGALQWLGGIGIIVVAMVFLPELRVGGMQIFRSESFDTFGKILPRATEISSKISVIYISITAAAIIAYLACGLSGMDAFMHAMTTVSTGGHSNYDASFSALPAAAEYVAVVFMIAAALPFVRYVQLISGDNLALLRDAQIRGFLIILAVGVAAVTMWLWSQGGFSEEALRKALFNVTSIMTGTGYSSADYMQWGSFPIAVIFFIGLVGGCAGSTSCSIKVFRFQLLFASIRAQINAIHSPHGIFTPRYEGRAIEEDVVNSVMAFFMVFVVTLGVVAVLLGLTGLDFTTSVSGAVATLANIGPGLGDEIGPAGNYAEINTAAKWIMIAAMVIGRLELMAVYAMLTLRFWRN</sequence>
<feature type="transmembrane region" description="Helical" evidence="12">
    <location>
        <begin position="195"/>
        <end position="216"/>
    </location>
</feature>
<evidence type="ECO:0000256" key="7">
    <source>
        <dbReference type="ARBA" id="ARBA00022989"/>
    </source>
</evidence>
<evidence type="ECO:0000256" key="3">
    <source>
        <dbReference type="ARBA" id="ARBA00022475"/>
    </source>
</evidence>
<keyword evidence="14" id="KW-1185">Reference proteome</keyword>
<dbReference type="Pfam" id="PF02386">
    <property type="entry name" value="TrkH"/>
    <property type="match status" value="1"/>
</dbReference>
<dbReference type="PANTHER" id="PTHR32024:SF3">
    <property type="entry name" value="TRK SYSTEM POTASSIUM UPTAKE PROTEIN"/>
    <property type="match status" value="1"/>
</dbReference>
<evidence type="ECO:0000313" key="14">
    <source>
        <dbReference type="Proteomes" id="UP000048949"/>
    </source>
</evidence>
<dbReference type="STRING" id="282199.GCA_001049735_00869"/>
<keyword evidence="6 10" id="KW-0630">Potassium</keyword>
<evidence type="ECO:0000256" key="8">
    <source>
        <dbReference type="ARBA" id="ARBA00023065"/>
    </source>
</evidence>
<feature type="transmembrane region" description="Helical" evidence="12">
    <location>
        <begin position="80"/>
        <end position="101"/>
    </location>
</feature>
<keyword evidence="2 10" id="KW-0813">Transport</keyword>
<evidence type="ECO:0000313" key="13">
    <source>
        <dbReference type="EMBL" id="CRK74830.1"/>
    </source>
</evidence>
<keyword evidence="8 10" id="KW-0406">Ion transport</keyword>
<dbReference type="InterPro" id="IPR003445">
    <property type="entry name" value="Cat_transpt"/>
</dbReference>
<feature type="transmembrane region" description="Helical" evidence="12">
    <location>
        <begin position="16"/>
        <end position="37"/>
    </location>
</feature>
<dbReference type="GO" id="GO:0015379">
    <property type="term" value="F:potassium:chloride symporter activity"/>
    <property type="evidence" value="ECO:0007669"/>
    <property type="project" value="InterPro"/>
</dbReference>
<keyword evidence="3 10" id="KW-1003">Cell membrane</keyword>
<feature type="transmembrane region" description="Helical" evidence="12">
    <location>
        <begin position="397"/>
        <end position="421"/>
    </location>
</feature>
<proteinExistence type="inferred from homology"/>
<dbReference type="PANTHER" id="PTHR32024">
    <property type="entry name" value="TRK SYSTEM POTASSIUM UPTAKE PROTEIN TRKG-RELATED"/>
    <property type="match status" value="1"/>
</dbReference>
<dbReference type="PIRSF" id="PIRSF006247">
    <property type="entry name" value="TrkH"/>
    <property type="match status" value="1"/>
</dbReference>
<evidence type="ECO:0000256" key="2">
    <source>
        <dbReference type="ARBA" id="ARBA00022448"/>
    </source>
</evidence>
<keyword evidence="4 10" id="KW-0633">Potassium transport</keyword>
<evidence type="ECO:0000256" key="5">
    <source>
        <dbReference type="ARBA" id="ARBA00022692"/>
    </source>
</evidence>
<evidence type="ECO:0000256" key="1">
    <source>
        <dbReference type="ARBA" id="ARBA00004651"/>
    </source>
</evidence>
<feature type="binding site" evidence="11">
    <location>
        <position position="439"/>
    </location>
    <ligand>
        <name>K(+)</name>
        <dbReference type="ChEBI" id="CHEBI:29103"/>
    </ligand>
</feature>
<gene>
    <name evidence="13" type="primary">trkH</name>
    <name evidence="13" type="ORF">NIG5292_00869</name>
</gene>
<accession>A0A0U1NJD0</accession>
<evidence type="ECO:0000256" key="6">
    <source>
        <dbReference type="ARBA" id="ARBA00022958"/>
    </source>
</evidence>
<feature type="transmembrane region" description="Helical" evidence="12">
    <location>
        <begin position="143"/>
        <end position="163"/>
    </location>
</feature>
<keyword evidence="11" id="KW-0479">Metal-binding</keyword>
<feature type="binding site" evidence="11">
    <location>
        <position position="323"/>
    </location>
    <ligand>
        <name>K(+)</name>
        <dbReference type="ChEBI" id="CHEBI:29103"/>
    </ligand>
</feature>
<comment type="similarity">
    <text evidence="10">Belongs to the TrkH potassium transport family.</text>
</comment>
<keyword evidence="5 12" id="KW-0812">Transmembrane</keyword>
<evidence type="ECO:0000256" key="11">
    <source>
        <dbReference type="PIRSR" id="PIRSR006247-1"/>
    </source>
</evidence>
<name>A0A0U1NJD0_9RHOB</name>
<feature type="binding site" evidence="11">
    <location>
        <position position="229"/>
    </location>
    <ligand>
        <name>K(+)</name>
        <dbReference type="ChEBI" id="CHEBI:29103"/>
    </ligand>
</feature>
<organism evidence="13 14">
    <name type="scientific">Nereida ignava</name>
    <dbReference type="NCBI Taxonomy" id="282199"/>
    <lineage>
        <taxon>Bacteria</taxon>
        <taxon>Pseudomonadati</taxon>
        <taxon>Pseudomonadota</taxon>
        <taxon>Alphaproteobacteria</taxon>
        <taxon>Rhodobacterales</taxon>
        <taxon>Roseobacteraceae</taxon>
        <taxon>Nereida</taxon>
    </lineage>
</organism>